<dbReference type="Gene3D" id="3.30.1220.10">
    <property type="entry name" value="CobW-like, C-terminal domain"/>
    <property type="match status" value="1"/>
</dbReference>
<dbReference type="eggNOG" id="COG0523">
    <property type="taxonomic scope" value="Bacteria"/>
</dbReference>
<dbReference type="AlphaFoldDB" id="A1VLE8"/>
<dbReference type="SMART" id="SM00833">
    <property type="entry name" value="CobW_C"/>
    <property type="match status" value="1"/>
</dbReference>
<evidence type="ECO:0000256" key="1">
    <source>
        <dbReference type="ARBA" id="ARBA00022741"/>
    </source>
</evidence>
<evidence type="ECO:0000256" key="4">
    <source>
        <dbReference type="ARBA" id="ARBA00034320"/>
    </source>
</evidence>
<protein>
    <submittedName>
        <fullName evidence="8">Cobalamin synthesis protein, P47K</fullName>
    </submittedName>
</protein>
<keyword evidence="2" id="KW-0378">Hydrolase</keyword>
<feature type="domain" description="CobW C-terminal" evidence="7">
    <location>
        <begin position="264"/>
        <end position="361"/>
    </location>
</feature>
<sequence length="420" mass="46212">MPLPVLPGVNKAPVDRIPVTLLTGFLGGGKTTLLNHWVHQPEMAGVAVLINEFGEIGIDHHLVDTVNDQMLLLESGCLCCSISGDLVAALKTLFARSARREIAPITRVVIETTGLADPVPVLYTLMEDPFVRARYVCDAVVTVISATHGLTQLRDFTEARRQVVMADRLLLSKCDQATTPELERLENELRTFNPHATQVRVRHGIADPGVLTGAGIYGKTDRPLSLGSWFGIEEEAGAVGEGRYLKHARAPRQRGVPVLHTQRVSSFVVTFEQAVPWYGFSVVMGQILRQHAAGLLRVKGLLRLQGEPRPQVIQCVQDLAYPPVHLTAWPTDSPFEDGRGRLVFIVRELEQAHIDAIRTALAHLPGDRAALRASATDWTLPTRCWLSRRVSVTAPDAVGHDAWVIQPRRFRAANSPNSRV</sequence>
<dbReference type="InterPro" id="IPR051316">
    <property type="entry name" value="Zinc-reg_GTPase_activator"/>
</dbReference>
<comment type="catalytic activity">
    <reaction evidence="6">
        <text>GTP + H2O = GDP + phosphate + H(+)</text>
        <dbReference type="Rhea" id="RHEA:19669"/>
        <dbReference type="ChEBI" id="CHEBI:15377"/>
        <dbReference type="ChEBI" id="CHEBI:15378"/>
        <dbReference type="ChEBI" id="CHEBI:37565"/>
        <dbReference type="ChEBI" id="CHEBI:43474"/>
        <dbReference type="ChEBI" id="CHEBI:58189"/>
    </reaction>
    <physiologicalReaction direction="left-to-right" evidence="6">
        <dbReference type="Rhea" id="RHEA:19670"/>
    </physiologicalReaction>
</comment>
<dbReference type="SUPFAM" id="SSF52540">
    <property type="entry name" value="P-loop containing nucleoside triphosphate hydrolases"/>
    <property type="match status" value="1"/>
</dbReference>
<dbReference type="PANTHER" id="PTHR13748">
    <property type="entry name" value="COBW-RELATED"/>
    <property type="match status" value="1"/>
</dbReference>
<dbReference type="STRING" id="365044.Pnap_1160"/>
<dbReference type="KEGG" id="pna:Pnap_1160"/>
<dbReference type="Proteomes" id="UP000000644">
    <property type="component" value="Chromosome"/>
</dbReference>
<dbReference type="Gene3D" id="3.40.50.300">
    <property type="entry name" value="P-loop containing nucleotide triphosphate hydrolases"/>
    <property type="match status" value="1"/>
</dbReference>
<organism evidence="8 9">
    <name type="scientific">Polaromonas naphthalenivorans (strain CJ2)</name>
    <dbReference type="NCBI Taxonomy" id="365044"/>
    <lineage>
        <taxon>Bacteria</taxon>
        <taxon>Pseudomonadati</taxon>
        <taxon>Pseudomonadota</taxon>
        <taxon>Betaproteobacteria</taxon>
        <taxon>Burkholderiales</taxon>
        <taxon>Comamonadaceae</taxon>
        <taxon>Polaromonas</taxon>
    </lineage>
</organism>
<dbReference type="Pfam" id="PF07683">
    <property type="entry name" value="CobW_C"/>
    <property type="match status" value="1"/>
</dbReference>
<proteinExistence type="inferred from homology"/>
<dbReference type="GO" id="GO:0016787">
    <property type="term" value="F:hydrolase activity"/>
    <property type="evidence" value="ECO:0007669"/>
    <property type="project" value="UniProtKB-KW"/>
</dbReference>
<evidence type="ECO:0000256" key="5">
    <source>
        <dbReference type="ARBA" id="ARBA00045658"/>
    </source>
</evidence>
<comment type="similarity">
    <text evidence="4">Belongs to the SIMIBI class G3E GTPase family. ZNG1 subfamily.</text>
</comment>
<dbReference type="HOGENOM" id="CLU_017452_0_2_4"/>
<dbReference type="EMBL" id="CP000529">
    <property type="protein sequence ID" value="ABM36476.1"/>
    <property type="molecule type" value="Genomic_DNA"/>
</dbReference>
<dbReference type="CDD" id="cd03112">
    <property type="entry name" value="CobW-like"/>
    <property type="match status" value="1"/>
</dbReference>
<dbReference type="InterPro" id="IPR011629">
    <property type="entry name" value="CobW-like_C"/>
</dbReference>
<dbReference type="InterPro" id="IPR036627">
    <property type="entry name" value="CobW-likC_sf"/>
</dbReference>
<dbReference type="InterPro" id="IPR027417">
    <property type="entry name" value="P-loop_NTPase"/>
</dbReference>
<gene>
    <name evidence="8" type="ordered locus">Pnap_1160</name>
</gene>
<dbReference type="GO" id="GO:0000166">
    <property type="term" value="F:nucleotide binding"/>
    <property type="evidence" value="ECO:0007669"/>
    <property type="project" value="UniProtKB-KW"/>
</dbReference>
<comment type="function">
    <text evidence="5">Zinc chaperone that directly transfers zinc cofactor to target proteins, thereby activating them. Zinc is transferred from the CXCC motif in the GTPase domain to the zinc binding site in target proteins in a process requiring GTP hydrolysis.</text>
</comment>
<keyword evidence="1" id="KW-0547">Nucleotide-binding</keyword>
<evidence type="ECO:0000256" key="6">
    <source>
        <dbReference type="ARBA" id="ARBA00049117"/>
    </source>
</evidence>
<dbReference type="OrthoDB" id="9808822at2"/>
<dbReference type="SUPFAM" id="SSF90002">
    <property type="entry name" value="Hypothetical protein YjiA, C-terminal domain"/>
    <property type="match status" value="1"/>
</dbReference>
<dbReference type="GO" id="GO:0005737">
    <property type="term" value="C:cytoplasm"/>
    <property type="evidence" value="ECO:0007669"/>
    <property type="project" value="TreeGrafter"/>
</dbReference>
<dbReference type="PANTHER" id="PTHR13748:SF62">
    <property type="entry name" value="COBW DOMAIN-CONTAINING PROTEIN"/>
    <property type="match status" value="1"/>
</dbReference>
<dbReference type="RefSeq" id="WP_011800569.1">
    <property type="nucleotide sequence ID" value="NC_008781.1"/>
</dbReference>
<dbReference type="InterPro" id="IPR003495">
    <property type="entry name" value="CobW/HypB/UreG_nucleotide-bd"/>
</dbReference>
<reference evidence="9" key="1">
    <citation type="journal article" date="2009" name="Environ. Microbiol.">
        <title>The genome of Polaromonas naphthalenivorans strain CJ2, isolated from coal tar-contaminated sediment, reveals physiological and metabolic versatility and evolution through extensive horizontal gene transfer.</title>
        <authorList>
            <person name="Yagi J.M."/>
            <person name="Sims D."/>
            <person name="Brettin T."/>
            <person name="Bruce D."/>
            <person name="Madsen E.L."/>
        </authorList>
    </citation>
    <scope>NUCLEOTIDE SEQUENCE [LARGE SCALE GENOMIC DNA]</scope>
    <source>
        <strain evidence="9">CJ2</strain>
    </source>
</reference>
<evidence type="ECO:0000259" key="7">
    <source>
        <dbReference type="SMART" id="SM00833"/>
    </source>
</evidence>
<evidence type="ECO:0000313" key="8">
    <source>
        <dbReference type="EMBL" id="ABM36476.1"/>
    </source>
</evidence>
<name>A1VLE8_POLNA</name>
<keyword evidence="9" id="KW-1185">Reference proteome</keyword>
<dbReference type="Pfam" id="PF02492">
    <property type="entry name" value="cobW"/>
    <property type="match status" value="1"/>
</dbReference>
<accession>A1VLE8</accession>
<evidence type="ECO:0000313" key="9">
    <source>
        <dbReference type="Proteomes" id="UP000000644"/>
    </source>
</evidence>
<evidence type="ECO:0000256" key="2">
    <source>
        <dbReference type="ARBA" id="ARBA00022801"/>
    </source>
</evidence>
<keyword evidence="3" id="KW-0143">Chaperone</keyword>
<evidence type="ECO:0000256" key="3">
    <source>
        <dbReference type="ARBA" id="ARBA00023186"/>
    </source>
</evidence>